<evidence type="ECO:0000256" key="7">
    <source>
        <dbReference type="RuleBase" id="RU363032"/>
    </source>
</evidence>
<evidence type="ECO:0000256" key="4">
    <source>
        <dbReference type="ARBA" id="ARBA00022692"/>
    </source>
</evidence>
<keyword evidence="5 7" id="KW-1133">Transmembrane helix</keyword>
<proteinExistence type="inferred from homology"/>
<evidence type="ECO:0000313" key="11">
    <source>
        <dbReference type="Proteomes" id="UP000003490"/>
    </source>
</evidence>
<dbReference type="GO" id="GO:0005886">
    <property type="term" value="C:plasma membrane"/>
    <property type="evidence" value="ECO:0007669"/>
    <property type="project" value="UniProtKB-SubCell"/>
</dbReference>
<gene>
    <name evidence="10" type="ORF">CH238_14285</name>
    <name evidence="9" type="ORF">CLOLEP_00046</name>
</gene>
<protein>
    <submittedName>
        <fullName evidence="9">ABC transporter, permease protein</fullName>
    </submittedName>
    <submittedName>
        <fullName evidence="10">Carbohydrate ABC transporter permease</fullName>
    </submittedName>
</protein>
<dbReference type="PANTHER" id="PTHR43744:SF12">
    <property type="entry name" value="ABC TRANSPORTER PERMEASE PROTEIN MG189-RELATED"/>
    <property type="match status" value="1"/>
</dbReference>
<dbReference type="Proteomes" id="UP000220611">
    <property type="component" value="Unassembled WGS sequence"/>
</dbReference>
<feature type="domain" description="ABC transmembrane type-1" evidence="8">
    <location>
        <begin position="70"/>
        <end position="259"/>
    </location>
</feature>
<dbReference type="EMBL" id="NOXF01000018">
    <property type="protein sequence ID" value="PEQ23370.1"/>
    <property type="molecule type" value="Genomic_DNA"/>
</dbReference>
<dbReference type="PANTHER" id="PTHR43744">
    <property type="entry name" value="ABC TRANSPORTER PERMEASE PROTEIN MG189-RELATED-RELATED"/>
    <property type="match status" value="1"/>
</dbReference>
<feature type="transmembrane region" description="Helical" evidence="7">
    <location>
        <begin position="74"/>
        <end position="93"/>
    </location>
</feature>
<evidence type="ECO:0000313" key="12">
    <source>
        <dbReference type="Proteomes" id="UP000220611"/>
    </source>
</evidence>
<evidence type="ECO:0000259" key="8">
    <source>
        <dbReference type="PROSITE" id="PS50928"/>
    </source>
</evidence>
<comment type="subcellular location">
    <subcellularLocation>
        <location evidence="1 7">Cell membrane</location>
        <topology evidence="1 7">Multi-pass membrane protein</topology>
    </subcellularLocation>
</comment>
<comment type="similarity">
    <text evidence="7">Belongs to the binding-protein-dependent transport system permease family.</text>
</comment>
<reference evidence="9 11" key="2">
    <citation type="submission" date="2007-08" db="EMBL/GenBank/DDBJ databases">
        <authorList>
            <person name="Fulton L."/>
            <person name="Clifton S."/>
            <person name="Fulton B."/>
            <person name="Xu J."/>
            <person name="Minx P."/>
            <person name="Pepin K.H."/>
            <person name="Johnson M."/>
            <person name="Thiruvilangam P."/>
            <person name="Bhonagiri V."/>
            <person name="Nash W.E."/>
            <person name="Wang C."/>
            <person name="Mardis E.R."/>
            <person name="Wilson R.K."/>
        </authorList>
    </citation>
    <scope>NUCLEOTIDE SEQUENCE [LARGE SCALE GENOMIC DNA]</scope>
    <source>
        <strain evidence="9 11">DSM 753</strain>
    </source>
</reference>
<dbReference type="Gene3D" id="1.10.3720.10">
    <property type="entry name" value="MetI-like"/>
    <property type="match status" value="1"/>
</dbReference>
<feature type="transmembrane region" description="Helical" evidence="7">
    <location>
        <begin position="105"/>
        <end position="128"/>
    </location>
</feature>
<dbReference type="EMBL" id="ABCB02000005">
    <property type="protein sequence ID" value="EDO63136.1"/>
    <property type="molecule type" value="Genomic_DNA"/>
</dbReference>
<dbReference type="eggNOG" id="COG0395">
    <property type="taxonomic scope" value="Bacteria"/>
</dbReference>
<dbReference type="Pfam" id="PF00528">
    <property type="entry name" value="BPD_transp_1"/>
    <property type="match status" value="1"/>
</dbReference>
<feature type="transmembrane region" description="Helical" evidence="7">
    <location>
        <begin position="234"/>
        <end position="258"/>
    </location>
</feature>
<dbReference type="InterPro" id="IPR000515">
    <property type="entry name" value="MetI-like"/>
</dbReference>
<name>A7VNC2_9FIRM</name>
<organism evidence="9 11">
    <name type="scientific">[Clostridium] leptum DSM 753</name>
    <dbReference type="NCBI Taxonomy" id="428125"/>
    <lineage>
        <taxon>Bacteria</taxon>
        <taxon>Bacillati</taxon>
        <taxon>Bacillota</taxon>
        <taxon>Clostridia</taxon>
        <taxon>Eubacteriales</taxon>
        <taxon>Oscillospiraceae</taxon>
        <taxon>Oscillospiraceae incertae sedis</taxon>
    </lineage>
</organism>
<dbReference type="PROSITE" id="PS50928">
    <property type="entry name" value="ABC_TM1"/>
    <property type="match status" value="1"/>
</dbReference>
<feature type="transmembrane region" description="Helical" evidence="7">
    <location>
        <begin position="193"/>
        <end position="214"/>
    </location>
</feature>
<reference evidence="10 12" key="3">
    <citation type="submission" date="2017-07" db="EMBL/GenBank/DDBJ databases">
        <title>Prevalence of linear plasmids in Cutibacterium (Propionibacterium) acnes isolates obtained from prostatic tissue.</title>
        <authorList>
            <person name="Davidsson S."/>
            <person name="Carlsson J."/>
            <person name="Molling P."/>
            <person name="Andren O."/>
            <person name="Andersson S.-O."/>
            <person name="Brzuszkiewicz E."/>
            <person name="Poehlein A."/>
            <person name="Al-Zeer M."/>
            <person name="Brinkmann V."/>
            <person name="Scavenius C."/>
            <person name="Nazipi S."/>
            <person name="Soderquist B."/>
            <person name="Bruggemann H."/>
        </authorList>
    </citation>
    <scope>NUCLEOTIDE SEQUENCE [LARGE SCALE GENOMIC DNA]</scope>
    <source>
        <strain evidence="10 12">DSM 753</strain>
    </source>
</reference>
<keyword evidence="4 7" id="KW-0812">Transmembrane</keyword>
<dbReference type="HOGENOM" id="CLU_016047_1_2_9"/>
<accession>A7VNC2</accession>
<keyword evidence="6 7" id="KW-0472">Membrane</keyword>
<evidence type="ECO:0000256" key="3">
    <source>
        <dbReference type="ARBA" id="ARBA00022475"/>
    </source>
</evidence>
<dbReference type="CDD" id="cd06261">
    <property type="entry name" value="TM_PBP2"/>
    <property type="match status" value="1"/>
</dbReference>
<evidence type="ECO:0000256" key="5">
    <source>
        <dbReference type="ARBA" id="ARBA00022989"/>
    </source>
</evidence>
<evidence type="ECO:0000313" key="9">
    <source>
        <dbReference type="EMBL" id="EDO63136.1"/>
    </source>
</evidence>
<dbReference type="SUPFAM" id="SSF161098">
    <property type="entry name" value="MetI-like"/>
    <property type="match status" value="1"/>
</dbReference>
<feature type="transmembrane region" description="Helical" evidence="7">
    <location>
        <begin position="134"/>
        <end position="157"/>
    </location>
</feature>
<keyword evidence="2 7" id="KW-0813">Transport</keyword>
<comment type="caution">
    <text evidence="9">The sequence shown here is derived from an EMBL/GenBank/DDBJ whole genome shotgun (WGS) entry which is preliminary data.</text>
</comment>
<keyword evidence="3" id="KW-1003">Cell membrane</keyword>
<evidence type="ECO:0000256" key="6">
    <source>
        <dbReference type="ARBA" id="ARBA00023136"/>
    </source>
</evidence>
<dbReference type="InterPro" id="IPR035906">
    <property type="entry name" value="MetI-like_sf"/>
</dbReference>
<reference evidence="9 11" key="1">
    <citation type="submission" date="2007-08" db="EMBL/GenBank/DDBJ databases">
        <title>Draft genome sequence of Clostridium leptum (DSM 753).</title>
        <authorList>
            <person name="Sudarsanam P."/>
            <person name="Ley R."/>
            <person name="Guruge J."/>
            <person name="Turnbaugh P.J."/>
            <person name="Mahowald M."/>
            <person name="Liep D."/>
            <person name="Gordon J."/>
        </authorList>
    </citation>
    <scope>NUCLEOTIDE SEQUENCE [LARGE SCALE GENOMIC DNA]</scope>
    <source>
        <strain evidence="9 11">DSM 753</strain>
    </source>
</reference>
<evidence type="ECO:0000256" key="2">
    <source>
        <dbReference type="ARBA" id="ARBA00022448"/>
    </source>
</evidence>
<evidence type="ECO:0000256" key="1">
    <source>
        <dbReference type="ARBA" id="ARBA00004651"/>
    </source>
</evidence>
<keyword evidence="12" id="KW-1185">Reference proteome</keyword>
<dbReference type="AlphaFoldDB" id="A7VNC2"/>
<dbReference type="Proteomes" id="UP000003490">
    <property type="component" value="Unassembled WGS sequence"/>
</dbReference>
<dbReference type="OrthoDB" id="153186at2"/>
<feature type="transmembrane region" description="Helical" evidence="7">
    <location>
        <begin position="12"/>
        <end position="35"/>
    </location>
</feature>
<evidence type="ECO:0000313" key="10">
    <source>
        <dbReference type="EMBL" id="PEQ23370.1"/>
    </source>
</evidence>
<sequence length="274" mass="31019">MKKKIGRTSWIPTILFLIYGLIVFILLYVTIVSSFKSKTEITTNMFGLPQQWRIENYVRVIQDEHFLTYMLNSLILLVGSIVGLLIVSSLLAYGQSRYQFKGKAFLETFILFGMMFPIQLGVLVNYQVINAMGLISTLLGLMLVYIGNMSLACFLFMKFFKQLPGELSESAKIDGANEFQIFYKIMMPLCKPVIGTVTLVCGLQIFNDFYMPLIFLYGDSRTAPVIIQTYVQNFLLFIDVLFPMVVINIVPILILFIVAQKQLVEGLTAGAVKS</sequence>
<dbReference type="GO" id="GO:0055085">
    <property type="term" value="P:transmembrane transport"/>
    <property type="evidence" value="ECO:0007669"/>
    <property type="project" value="InterPro"/>
</dbReference>